<evidence type="ECO:0000313" key="3">
    <source>
        <dbReference type="Proteomes" id="UP000265703"/>
    </source>
</evidence>
<comment type="caution">
    <text evidence="2">The sequence shown here is derived from an EMBL/GenBank/DDBJ whole genome shotgun (WGS) entry which is preliminary data.</text>
</comment>
<organism evidence="2 3">
    <name type="scientific">Glomus cerebriforme</name>
    <dbReference type="NCBI Taxonomy" id="658196"/>
    <lineage>
        <taxon>Eukaryota</taxon>
        <taxon>Fungi</taxon>
        <taxon>Fungi incertae sedis</taxon>
        <taxon>Mucoromycota</taxon>
        <taxon>Glomeromycotina</taxon>
        <taxon>Glomeromycetes</taxon>
        <taxon>Glomerales</taxon>
        <taxon>Glomeraceae</taxon>
        <taxon>Glomus</taxon>
    </lineage>
</organism>
<accession>A0A397SIP1</accession>
<evidence type="ECO:0000313" key="2">
    <source>
        <dbReference type="EMBL" id="RIA83847.1"/>
    </source>
</evidence>
<feature type="compositionally biased region" description="Polar residues" evidence="1">
    <location>
        <begin position="47"/>
        <end position="67"/>
    </location>
</feature>
<reference evidence="2 3" key="1">
    <citation type="submission" date="2018-06" db="EMBL/GenBank/DDBJ databases">
        <title>Comparative genomics reveals the genomic features of Rhizophagus irregularis, R. cerebriforme, R. diaphanum and Gigaspora rosea, and their symbiotic lifestyle signature.</title>
        <authorList>
            <person name="Morin E."/>
            <person name="San Clemente H."/>
            <person name="Chen E.C.H."/>
            <person name="De La Providencia I."/>
            <person name="Hainaut M."/>
            <person name="Kuo A."/>
            <person name="Kohler A."/>
            <person name="Murat C."/>
            <person name="Tang N."/>
            <person name="Roy S."/>
            <person name="Loubradou J."/>
            <person name="Henrissat B."/>
            <person name="Grigoriev I.V."/>
            <person name="Corradi N."/>
            <person name="Roux C."/>
            <person name="Martin F.M."/>
        </authorList>
    </citation>
    <scope>NUCLEOTIDE SEQUENCE [LARGE SCALE GENOMIC DNA]</scope>
    <source>
        <strain evidence="2 3">DAOM 227022</strain>
    </source>
</reference>
<protein>
    <submittedName>
        <fullName evidence="2">Uncharacterized protein</fullName>
    </submittedName>
</protein>
<proteinExistence type="predicted"/>
<feature type="region of interest" description="Disordered" evidence="1">
    <location>
        <begin position="30"/>
        <end position="84"/>
    </location>
</feature>
<name>A0A397SIP1_9GLOM</name>
<dbReference type="EMBL" id="QKYT01000538">
    <property type="protein sequence ID" value="RIA83847.1"/>
    <property type="molecule type" value="Genomic_DNA"/>
</dbReference>
<dbReference type="AlphaFoldDB" id="A0A397SIP1"/>
<sequence>MPRKKKFADINNSRDTTILAEISSSTAIPFSTPSSITSVTNQNNQQSDANSSTVVSSQPNKNQTKKYVNSIADDSITSKASEENDSVNLYYDKNQEEFAFHNMSNEFEVAI</sequence>
<feature type="compositionally biased region" description="Polar residues" evidence="1">
    <location>
        <begin position="30"/>
        <end position="40"/>
    </location>
</feature>
<evidence type="ECO:0000256" key="1">
    <source>
        <dbReference type="SAM" id="MobiDB-lite"/>
    </source>
</evidence>
<keyword evidence="3" id="KW-1185">Reference proteome</keyword>
<dbReference type="Proteomes" id="UP000265703">
    <property type="component" value="Unassembled WGS sequence"/>
</dbReference>
<gene>
    <name evidence="2" type="ORF">C1645_833177</name>
</gene>